<dbReference type="Proteomes" id="UP001415857">
    <property type="component" value="Unassembled WGS sequence"/>
</dbReference>
<name>A0AAP0WYJ3_LIQFO</name>
<evidence type="ECO:0000259" key="1">
    <source>
        <dbReference type="Pfam" id="PF13966"/>
    </source>
</evidence>
<dbReference type="InterPro" id="IPR026960">
    <property type="entry name" value="RVT-Znf"/>
</dbReference>
<evidence type="ECO:0000313" key="2">
    <source>
        <dbReference type="EMBL" id="KAK9281906.1"/>
    </source>
</evidence>
<comment type="caution">
    <text evidence="2">The sequence shown here is derived from an EMBL/GenBank/DDBJ whole genome shotgun (WGS) entry which is preliminary data.</text>
</comment>
<dbReference type="Pfam" id="PF13966">
    <property type="entry name" value="zf-RVT"/>
    <property type="match status" value="1"/>
</dbReference>
<keyword evidence="3" id="KW-1185">Reference proteome</keyword>
<gene>
    <name evidence="2" type="ORF">L1049_004814</name>
</gene>
<sequence>MDHLRRSQGNVTGESSTSAPAQDECNFIWKQMVLNKVKHFAWRAVKGILPTREGLARRKVVEDPLCPLCGQAEESIVHCLRDCPFAKRVWQVSGLDWQGSGSWLLDFRGWWNALHQHADKEVFAQMLMTLWAIWNGRNKWVFEGIREEPCVLAGKAGILWQDFMEAVAKQETPSRSGLLVRWRPSRAGVFKINVDRCIV</sequence>
<evidence type="ECO:0000313" key="3">
    <source>
        <dbReference type="Proteomes" id="UP001415857"/>
    </source>
</evidence>
<feature type="domain" description="Reverse transcriptase zinc-binding" evidence="1">
    <location>
        <begin position="19"/>
        <end position="90"/>
    </location>
</feature>
<dbReference type="AlphaFoldDB" id="A0AAP0WYJ3"/>
<reference evidence="2 3" key="1">
    <citation type="journal article" date="2024" name="Plant J.">
        <title>Genome sequences and population genomics reveal climatic adaptation and genomic divergence between two closely related sweetgum species.</title>
        <authorList>
            <person name="Xu W.Q."/>
            <person name="Ren C.Q."/>
            <person name="Zhang X.Y."/>
            <person name="Comes H.P."/>
            <person name="Liu X.H."/>
            <person name="Li Y.G."/>
            <person name="Kettle C.J."/>
            <person name="Jalonen R."/>
            <person name="Gaisberger H."/>
            <person name="Ma Y.Z."/>
            <person name="Qiu Y.X."/>
        </authorList>
    </citation>
    <scope>NUCLEOTIDE SEQUENCE [LARGE SCALE GENOMIC DNA]</scope>
    <source>
        <strain evidence="2">Hangzhou</strain>
    </source>
</reference>
<proteinExistence type="predicted"/>
<protein>
    <recommendedName>
        <fullName evidence="1">Reverse transcriptase zinc-binding domain-containing protein</fullName>
    </recommendedName>
</protein>
<organism evidence="2 3">
    <name type="scientific">Liquidambar formosana</name>
    <name type="common">Formosan gum</name>
    <dbReference type="NCBI Taxonomy" id="63359"/>
    <lineage>
        <taxon>Eukaryota</taxon>
        <taxon>Viridiplantae</taxon>
        <taxon>Streptophyta</taxon>
        <taxon>Embryophyta</taxon>
        <taxon>Tracheophyta</taxon>
        <taxon>Spermatophyta</taxon>
        <taxon>Magnoliopsida</taxon>
        <taxon>eudicotyledons</taxon>
        <taxon>Gunneridae</taxon>
        <taxon>Pentapetalae</taxon>
        <taxon>Saxifragales</taxon>
        <taxon>Altingiaceae</taxon>
        <taxon>Liquidambar</taxon>
    </lineage>
</organism>
<accession>A0AAP0WYJ3</accession>
<dbReference type="EMBL" id="JBBPBK010000007">
    <property type="protein sequence ID" value="KAK9281906.1"/>
    <property type="molecule type" value="Genomic_DNA"/>
</dbReference>